<dbReference type="Gene3D" id="3.40.50.12500">
    <property type="match status" value="1"/>
</dbReference>
<sequence length="258" mass="26870">MFPFSVGPPLGDRANLGLVVLRTDETIESDFRRLVAEPGVAVYTARIPCETEVTPEALARMKAALPAAAALLPWSMTYDVVAYACTSASTVIGSDAVAAAVREGVGTRHVTDPLAAVKAACDALGVRRLGFLSPYVAPVSASMRAALEAYGLRVAAFGTFAEESDERIARIEGASIVAAVERIAAEAPCDAIFASCTNLRAAAEIEGLEARLGVPVLASNQALAWHMMQLAGVPTGHIRGGCLMRCALPPEAPRDAGH</sequence>
<dbReference type="Pfam" id="PF17645">
    <property type="entry name" value="Amdase"/>
    <property type="match status" value="1"/>
</dbReference>
<organism evidence="1 2">
    <name type="scientific">Acuticoccus sediminis</name>
    <dbReference type="NCBI Taxonomy" id="2184697"/>
    <lineage>
        <taxon>Bacteria</taxon>
        <taxon>Pseudomonadati</taxon>
        <taxon>Pseudomonadota</taxon>
        <taxon>Alphaproteobacteria</taxon>
        <taxon>Hyphomicrobiales</taxon>
        <taxon>Amorphaceae</taxon>
        <taxon>Acuticoccus</taxon>
    </lineage>
</organism>
<proteinExistence type="predicted"/>
<protein>
    <submittedName>
        <fullName evidence="1">Asp/Glu racemase</fullName>
    </submittedName>
</protein>
<dbReference type="InterPro" id="IPR026286">
    <property type="entry name" value="MaiA/AMDase"/>
</dbReference>
<evidence type="ECO:0000313" key="2">
    <source>
        <dbReference type="Proteomes" id="UP000249590"/>
    </source>
</evidence>
<name>A0A8B2P3J1_9HYPH</name>
<dbReference type="AlphaFoldDB" id="A0A8B2P3J1"/>
<accession>A0A8B2P3J1</accession>
<dbReference type="Proteomes" id="UP000249590">
    <property type="component" value="Unassembled WGS sequence"/>
</dbReference>
<dbReference type="PANTHER" id="PTHR40267">
    <property type="entry name" value="BLR3294 PROTEIN"/>
    <property type="match status" value="1"/>
</dbReference>
<comment type="caution">
    <text evidence="1">The sequence shown here is derived from an EMBL/GenBank/DDBJ whole genome shotgun (WGS) entry which is preliminary data.</text>
</comment>
<reference evidence="1 2" key="1">
    <citation type="submission" date="2018-05" db="EMBL/GenBank/DDBJ databases">
        <title>Acuticoccus sediminis sp. nov., isolated from deep-sea sediment of Indian Ocean.</title>
        <authorList>
            <person name="Liu X."/>
            <person name="Lai Q."/>
            <person name="Du Y."/>
            <person name="Sun F."/>
            <person name="Zhang X."/>
            <person name="Wang S."/>
            <person name="Shao Z."/>
        </authorList>
    </citation>
    <scope>NUCLEOTIDE SEQUENCE [LARGE SCALE GENOMIC DNA]</scope>
    <source>
        <strain evidence="1 2">PTG4-2</strain>
    </source>
</reference>
<gene>
    <name evidence="1" type="ORF">DLJ53_05100</name>
</gene>
<dbReference type="OrthoDB" id="9816064at2"/>
<dbReference type="InterPro" id="IPR053714">
    <property type="entry name" value="Iso_Racemase_Enz_sf"/>
</dbReference>
<dbReference type="PANTHER" id="PTHR40267:SF1">
    <property type="entry name" value="BLR3294 PROTEIN"/>
    <property type="match status" value="1"/>
</dbReference>
<keyword evidence="2" id="KW-1185">Reference proteome</keyword>
<dbReference type="EMBL" id="QHHQ01000001">
    <property type="protein sequence ID" value="RAI04524.1"/>
    <property type="molecule type" value="Genomic_DNA"/>
</dbReference>
<dbReference type="PIRSF" id="PIRSF015736">
    <property type="entry name" value="MI"/>
    <property type="match status" value="1"/>
</dbReference>
<evidence type="ECO:0000313" key="1">
    <source>
        <dbReference type="EMBL" id="RAI04524.1"/>
    </source>
</evidence>